<protein>
    <submittedName>
        <fullName evidence="1">Uncharacterized protein</fullName>
    </submittedName>
</protein>
<keyword evidence="2" id="KW-1185">Reference proteome</keyword>
<gene>
    <name evidence="1" type="ORF">ID128_00380</name>
</gene>
<evidence type="ECO:0000313" key="2">
    <source>
        <dbReference type="Proteomes" id="UP000516514"/>
    </source>
</evidence>
<dbReference type="Proteomes" id="UP000516514">
    <property type="component" value="Chromosome"/>
</dbReference>
<organism evidence="1 2">
    <name type="scientific">Candidatus Wolbachia massiliensis</name>
    <dbReference type="NCBI Taxonomy" id="1845000"/>
    <lineage>
        <taxon>Bacteria</taxon>
        <taxon>Pseudomonadati</taxon>
        <taxon>Pseudomonadota</taxon>
        <taxon>Alphaproteobacteria</taxon>
        <taxon>Rickettsiales</taxon>
        <taxon>Anaplasmataceae</taxon>
        <taxon>Wolbachieae</taxon>
        <taxon>Wolbachia</taxon>
    </lineage>
</organism>
<dbReference type="AlphaFoldDB" id="A0A7L7YQL0"/>
<evidence type="ECO:0000313" key="1">
    <source>
        <dbReference type="EMBL" id="QOD38375.1"/>
    </source>
</evidence>
<name>A0A7L7YQL0_9RICK</name>
<reference evidence="1 2" key="1">
    <citation type="submission" date="2020-09" db="EMBL/GenBank/DDBJ databases">
        <title>An Earliest Endosymbiont, Wolbachia massiliensis sp. nov., Strain PL13 From the Bed Bug (Cimex hemipterius), Type strain of a New supergroup T.</title>
        <authorList>
            <person name="Laidoudi Y."/>
            <person name="Levasseur A."/>
            <person name="Medkour H."/>
            <person name="Maaloum M."/>
            <person name="BenKhedher M."/>
            <person name="Sambou M."/>
            <person name="Bassene H."/>
            <person name="Davoust B."/>
            <person name="Fenollar F."/>
            <person name="Raoult D."/>
            <person name="Mediannikov O."/>
        </authorList>
    </citation>
    <scope>NUCLEOTIDE SEQUENCE [LARGE SCALE GENOMIC DNA]</scope>
    <source>
        <strain evidence="1 2">PL13</strain>
    </source>
</reference>
<dbReference type="KEGG" id="wms:ID128_00380"/>
<proteinExistence type="predicted"/>
<dbReference type="RefSeq" id="WP_191111169.1">
    <property type="nucleotide sequence ID" value="NZ_CP061738.1"/>
</dbReference>
<dbReference type="EMBL" id="CP061738">
    <property type="protein sequence ID" value="QOD38375.1"/>
    <property type="molecule type" value="Genomic_DNA"/>
</dbReference>
<accession>A0A7L7YQL0</accession>
<sequence length="157" mass="17827">MTCYSISQPYNAYFHNKGEPYFLDLKSVLVPDKSDNKPHLDKDCITVQKLCLTGDHHIPNIPNFHTFFKHHHSPFHGDHHPYLKHYHNPCYNSHHDAAWYHAHDSGNTVVLNIPPYWGWGWGTGTKWAGATEVARAEGMPIGHSEPIAAADPVTEII</sequence>